<dbReference type="Proteomes" id="UP000827092">
    <property type="component" value="Unassembled WGS sequence"/>
</dbReference>
<feature type="region of interest" description="Disordered" evidence="1">
    <location>
        <begin position="529"/>
        <end position="553"/>
    </location>
</feature>
<evidence type="ECO:0000313" key="4">
    <source>
        <dbReference type="EMBL" id="KAG8197595.1"/>
    </source>
</evidence>
<dbReference type="CDD" id="cd21050">
    <property type="entry name" value="ELD_TRPML"/>
    <property type="match status" value="1"/>
</dbReference>
<evidence type="ECO:0000313" key="5">
    <source>
        <dbReference type="Proteomes" id="UP000827092"/>
    </source>
</evidence>
<dbReference type="EMBL" id="JAFNEN010000053">
    <property type="protein sequence ID" value="KAG8197595.1"/>
    <property type="molecule type" value="Genomic_DNA"/>
</dbReference>
<reference evidence="4 5" key="1">
    <citation type="journal article" date="2022" name="Nat. Ecol. Evol.">
        <title>A masculinizing supergene underlies an exaggerated male reproductive morph in a spider.</title>
        <authorList>
            <person name="Hendrickx F."/>
            <person name="De Corte Z."/>
            <person name="Sonet G."/>
            <person name="Van Belleghem S.M."/>
            <person name="Kostlbacher S."/>
            <person name="Vangestel C."/>
        </authorList>
    </citation>
    <scope>NUCLEOTIDE SEQUENCE [LARGE SCALE GENOMIC DNA]</scope>
    <source>
        <strain evidence="4">W744_W776</strain>
    </source>
</reference>
<evidence type="ECO:0000256" key="2">
    <source>
        <dbReference type="SAM" id="Phobius"/>
    </source>
</evidence>
<keyword evidence="2" id="KW-0812">Transmembrane</keyword>
<dbReference type="PANTHER" id="PTHR12127">
    <property type="entry name" value="MUCOLIPIN"/>
    <property type="match status" value="1"/>
</dbReference>
<feature type="transmembrane region" description="Helical" evidence="2">
    <location>
        <begin position="81"/>
        <end position="102"/>
    </location>
</feature>
<feature type="transmembrane region" description="Helical" evidence="2">
    <location>
        <begin position="401"/>
        <end position="422"/>
    </location>
</feature>
<feature type="domain" description="Mucolipin extracytosolic" evidence="3">
    <location>
        <begin position="115"/>
        <end position="296"/>
    </location>
</feature>
<feature type="transmembrane region" description="Helical" evidence="2">
    <location>
        <begin position="442"/>
        <end position="464"/>
    </location>
</feature>
<evidence type="ECO:0000259" key="3">
    <source>
        <dbReference type="Pfam" id="PF21381"/>
    </source>
</evidence>
<accession>A0AAV6VLI9</accession>
<dbReference type="PANTHER" id="PTHR12127:SF7">
    <property type="entry name" value="SD02261P"/>
    <property type="match status" value="1"/>
</dbReference>
<feature type="transmembrane region" description="Helical" evidence="2">
    <location>
        <begin position="371"/>
        <end position="389"/>
    </location>
</feature>
<dbReference type="GO" id="GO:0005886">
    <property type="term" value="C:plasma membrane"/>
    <property type="evidence" value="ECO:0007669"/>
    <property type="project" value="TreeGrafter"/>
</dbReference>
<dbReference type="GO" id="GO:0005765">
    <property type="term" value="C:lysosomal membrane"/>
    <property type="evidence" value="ECO:0007669"/>
    <property type="project" value="TreeGrafter"/>
</dbReference>
<evidence type="ECO:0000256" key="1">
    <source>
        <dbReference type="SAM" id="MobiDB-lite"/>
    </source>
</evidence>
<keyword evidence="5" id="KW-1185">Reference proteome</keyword>
<proteinExistence type="predicted"/>
<keyword evidence="2" id="KW-1133">Transmembrane helix</keyword>
<dbReference type="GO" id="GO:0072345">
    <property type="term" value="F:NAADP-sensitive calcium-release channel activity"/>
    <property type="evidence" value="ECO:0007669"/>
    <property type="project" value="TreeGrafter"/>
</dbReference>
<name>A0AAV6VLI9_9ARAC</name>
<comment type="caution">
    <text evidence="4">The sequence shown here is derived from an EMBL/GenBank/DDBJ whole genome shotgun (WGS) entry which is preliminary data.</text>
</comment>
<feature type="transmembrane region" description="Helical" evidence="2">
    <location>
        <begin position="318"/>
        <end position="339"/>
    </location>
</feature>
<protein>
    <recommendedName>
        <fullName evidence="3">Mucolipin extracytosolic domain-containing protein</fullName>
    </recommendedName>
</protein>
<gene>
    <name evidence="4" type="ORF">JTE90_021325</name>
</gene>
<dbReference type="InterPro" id="IPR039031">
    <property type="entry name" value="Mucolipin"/>
</dbReference>
<dbReference type="AlphaFoldDB" id="A0AAV6VLI9"/>
<sequence length="593" mass="67102">MDSIRASYQGDKKGLFLHVKMPANISNEGTPLLGEKHFLDEAEIIPPDFVYKKQQESRRMHALLTGFFMNPIEKWRIRRLFPWKLCLQICILVLGAFQMYSFGEQRSHHLRRNAETSTTLSKMFLKDWAPEEAANPYVDRQHAVYTAPDFFAHVDFTMNQFIRLHSITTGPYGYDSRNGRISLPTICLRAHDGHVYPETSIIEINGPPRETCLDIAVPDANEAFSIVDFLQKSNMTLDFGIFIAAETNMRLRSVSTMSTDIVPECHLLNVTTTYDNSDHNGLLAIAMRIASTRIDCQIKRKFIDNPDDRLDDSLGKKLMDVSLLVLCVFSVSLCARSFFRGWRLGCEAARYFKLYHGQRMSMGERVDFVDLWYVAIVGGAVLAAAGSLLQSRPLEEEGDFAACSVLLGVGYLLVLMGTLRYLKLFPTYNLLLLTLKKATPNVLRFLFAVLLLFAGIATYQACILSRVGCAALPPSPAERRPIVFAALTREVGRSPPSTLTRTAICGRALYLTPSRSIYCRTLLSHHHEPSRGEARGASGHHGREVLSHSPRGPRRRLRWQLDRGRLRARIYQKVFDLGQMGQTLTENRRFFNA</sequence>
<dbReference type="InterPro" id="IPR049134">
    <property type="entry name" value="MCLN_ECD"/>
</dbReference>
<organism evidence="4 5">
    <name type="scientific">Oedothorax gibbosus</name>
    <dbReference type="NCBI Taxonomy" id="931172"/>
    <lineage>
        <taxon>Eukaryota</taxon>
        <taxon>Metazoa</taxon>
        <taxon>Ecdysozoa</taxon>
        <taxon>Arthropoda</taxon>
        <taxon>Chelicerata</taxon>
        <taxon>Arachnida</taxon>
        <taxon>Araneae</taxon>
        <taxon>Araneomorphae</taxon>
        <taxon>Entelegynae</taxon>
        <taxon>Araneoidea</taxon>
        <taxon>Linyphiidae</taxon>
        <taxon>Erigoninae</taxon>
        <taxon>Oedothorax</taxon>
    </lineage>
</organism>
<keyword evidence="2" id="KW-0472">Membrane</keyword>
<dbReference type="Pfam" id="PF21381">
    <property type="entry name" value="MCLN_ECD"/>
    <property type="match status" value="1"/>
</dbReference>